<gene>
    <name evidence="1" type="ORF">BDM02DRAFT_3124682</name>
</gene>
<evidence type="ECO:0000313" key="2">
    <source>
        <dbReference type="Proteomes" id="UP000886501"/>
    </source>
</evidence>
<evidence type="ECO:0000313" key="1">
    <source>
        <dbReference type="EMBL" id="KAF9642304.1"/>
    </source>
</evidence>
<protein>
    <submittedName>
        <fullName evidence="1">Uncharacterized protein</fullName>
    </submittedName>
</protein>
<proteinExistence type="predicted"/>
<dbReference type="Proteomes" id="UP000886501">
    <property type="component" value="Unassembled WGS sequence"/>
</dbReference>
<keyword evidence="2" id="KW-1185">Reference proteome</keyword>
<dbReference type="EMBL" id="MU118549">
    <property type="protein sequence ID" value="KAF9642304.1"/>
    <property type="molecule type" value="Genomic_DNA"/>
</dbReference>
<comment type="caution">
    <text evidence="1">The sequence shown here is derived from an EMBL/GenBank/DDBJ whole genome shotgun (WGS) entry which is preliminary data.</text>
</comment>
<sequence>MDILEKYYPDDGHVFINDNATTHPKRARGVVSECRMPVNTSKEINRLVPTPSGDESGNRFFGV</sequence>
<name>A0ACB6YYJ5_THEGA</name>
<reference evidence="1" key="2">
    <citation type="journal article" date="2020" name="Nat. Commun.">
        <title>Large-scale genome sequencing of mycorrhizal fungi provides insights into the early evolution of symbiotic traits.</title>
        <authorList>
            <person name="Miyauchi S."/>
            <person name="Kiss E."/>
            <person name="Kuo A."/>
            <person name="Drula E."/>
            <person name="Kohler A."/>
            <person name="Sanchez-Garcia M."/>
            <person name="Morin E."/>
            <person name="Andreopoulos B."/>
            <person name="Barry K.W."/>
            <person name="Bonito G."/>
            <person name="Buee M."/>
            <person name="Carver A."/>
            <person name="Chen C."/>
            <person name="Cichocki N."/>
            <person name="Clum A."/>
            <person name="Culley D."/>
            <person name="Crous P.W."/>
            <person name="Fauchery L."/>
            <person name="Girlanda M."/>
            <person name="Hayes R.D."/>
            <person name="Keri Z."/>
            <person name="LaButti K."/>
            <person name="Lipzen A."/>
            <person name="Lombard V."/>
            <person name="Magnuson J."/>
            <person name="Maillard F."/>
            <person name="Murat C."/>
            <person name="Nolan M."/>
            <person name="Ohm R.A."/>
            <person name="Pangilinan J."/>
            <person name="Pereira M.F."/>
            <person name="Perotto S."/>
            <person name="Peter M."/>
            <person name="Pfister S."/>
            <person name="Riley R."/>
            <person name="Sitrit Y."/>
            <person name="Stielow J.B."/>
            <person name="Szollosi G."/>
            <person name="Zifcakova L."/>
            <person name="Stursova M."/>
            <person name="Spatafora J.W."/>
            <person name="Tedersoo L."/>
            <person name="Vaario L.M."/>
            <person name="Yamada A."/>
            <person name="Yan M."/>
            <person name="Wang P."/>
            <person name="Xu J."/>
            <person name="Bruns T."/>
            <person name="Baldrian P."/>
            <person name="Vilgalys R."/>
            <person name="Dunand C."/>
            <person name="Henrissat B."/>
            <person name="Grigoriev I.V."/>
            <person name="Hibbett D."/>
            <person name="Nagy L.G."/>
            <person name="Martin F.M."/>
        </authorList>
    </citation>
    <scope>NUCLEOTIDE SEQUENCE</scope>
    <source>
        <strain evidence="1">P2</strain>
    </source>
</reference>
<reference evidence="1" key="1">
    <citation type="submission" date="2019-10" db="EMBL/GenBank/DDBJ databases">
        <authorList>
            <consortium name="DOE Joint Genome Institute"/>
            <person name="Kuo A."/>
            <person name="Miyauchi S."/>
            <person name="Kiss E."/>
            <person name="Drula E."/>
            <person name="Kohler A."/>
            <person name="Sanchez-Garcia M."/>
            <person name="Andreopoulos B."/>
            <person name="Barry K.W."/>
            <person name="Bonito G."/>
            <person name="Buee M."/>
            <person name="Carver A."/>
            <person name="Chen C."/>
            <person name="Cichocki N."/>
            <person name="Clum A."/>
            <person name="Culley D."/>
            <person name="Crous P.W."/>
            <person name="Fauchery L."/>
            <person name="Girlanda M."/>
            <person name="Hayes R."/>
            <person name="Keri Z."/>
            <person name="Labutti K."/>
            <person name="Lipzen A."/>
            <person name="Lombard V."/>
            <person name="Magnuson J."/>
            <person name="Maillard F."/>
            <person name="Morin E."/>
            <person name="Murat C."/>
            <person name="Nolan M."/>
            <person name="Ohm R."/>
            <person name="Pangilinan J."/>
            <person name="Pereira M."/>
            <person name="Perotto S."/>
            <person name="Peter M."/>
            <person name="Riley R."/>
            <person name="Sitrit Y."/>
            <person name="Stielow B."/>
            <person name="Szollosi G."/>
            <person name="Zifcakova L."/>
            <person name="Stursova M."/>
            <person name="Spatafora J.W."/>
            <person name="Tedersoo L."/>
            <person name="Vaario L.-M."/>
            <person name="Yamada A."/>
            <person name="Yan M."/>
            <person name="Wang P."/>
            <person name="Xu J."/>
            <person name="Bruns T."/>
            <person name="Baldrian P."/>
            <person name="Vilgalys R."/>
            <person name="Henrissat B."/>
            <person name="Grigoriev I.V."/>
            <person name="Hibbett D."/>
            <person name="Nagy L.G."/>
            <person name="Martin F.M."/>
        </authorList>
    </citation>
    <scope>NUCLEOTIDE SEQUENCE</scope>
    <source>
        <strain evidence="1">P2</strain>
    </source>
</reference>
<organism evidence="1 2">
    <name type="scientific">Thelephora ganbajun</name>
    <name type="common">Ganba fungus</name>
    <dbReference type="NCBI Taxonomy" id="370292"/>
    <lineage>
        <taxon>Eukaryota</taxon>
        <taxon>Fungi</taxon>
        <taxon>Dikarya</taxon>
        <taxon>Basidiomycota</taxon>
        <taxon>Agaricomycotina</taxon>
        <taxon>Agaricomycetes</taxon>
        <taxon>Thelephorales</taxon>
        <taxon>Thelephoraceae</taxon>
        <taxon>Thelephora</taxon>
    </lineage>
</organism>
<feature type="non-terminal residue" evidence="1">
    <location>
        <position position="63"/>
    </location>
</feature>
<accession>A0ACB6YYJ5</accession>